<dbReference type="PANTHER" id="PTHR47969:SF9">
    <property type="entry name" value="KINESIN-LIKE PROTEIN"/>
    <property type="match status" value="1"/>
</dbReference>
<evidence type="ECO:0000256" key="4">
    <source>
        <dbReference type="ARBA" id="ARBA00023212"/>
    </source>
</evidence>
<keyword evidence="2 5" id="KW-0547">Nucleotide-binding</keyword>
<evidence type="ECO:0000313" key="10">
    <source>
        <dbReference type="WBParaSite" id="PDA_v2.g2047.t1"/>
    </source>
</evidence>
<comment type="subcellular location">
    <subcellularLocation>
        <location evidence="1">Cytoplasm</location>
        <location evidence="1">Cytoskeleton</location>
    </subcellularLocation>
</comment>
<keyword evidence="4" id="KW-0206">Cytoskeleton</keyword>
<dbReference type="PRINTS" id="PR00380">
    <property type="entry name" value="KINESINHEAVY"/>
</dbReference>
<feature type="coiled-coil region" evidence="6">
    <location>
        <begin position="346"/>
        <end position="435"/>
    </location>
</feature>
<keyword evidence="9" id="KW-1185">Reference proteome</keyword>
<dbReference type="InterPro" id="IPR027640">
    <property type="entry name" value="Kinesin-like_fam"/>
</dbReference>
<feature type="domain" description="Kinesin motor" evidence="8">
    <location>
        <begin position="5"/>
        <end position="334"/>
    </location>
</feature>
<feature type="compositionally biased region" description="Low complexity" evidence="7">
    <location>
        <begin position="681"/>
        <end position="693"/>
    </location>
</feature>
<dbReference type="GO" id="GO:0007018">
    <property type="term" value="P:microtubule-based movement"/>
    <property type="evidence" value="ECO:0007669"/>
    <property type="project" value="InterPro"/>
</dbReference>
<dbReference type="WBParaSite" id="PDA_v2.g2047.t1">
    <property type="protein sequence ID" value="PDA_v2.g2047.t1"/>
    <property type="gene ID" value="PDA_v2.g2047"/>
</dbReference>
<evidence type="ECO:0000256" key="1">
    <source>
        <dbReference type="ARBA" id="ARBA00004245"/>
    </source>
</evidence>
<dbReference type="GO" id="GO:0003777">
    <property type="term" value="F:microtubule motor activity"/>
    <property type="evidence" value="ECO:0007669"/>
    <property type="project" value="InterPro"/>
</dbReference>
<dbReference type="InterPro" id="IPR027417">
    <property type="entry name" value="P-loop_NTPase"/>
</dbReference>
<keyword evidence="4" id="KW-0963">Cytoplasm</keyword>
<evidence type="ECO:0000256" key="5">
    <source>
        <dbReference type="PROSITE-ProRule" id="PRU00283"/>
    </source>
</evidence>
<feature type="compositionally biased region" description="Polar residues" evidence="7">
    <location>
        <begin position="639"/>
        <end position="648"/>
    </location>
</feature>
<dbReference type="GO" id="GO:0005524">
    <property type="term" value="F:ATP binding"/>
    <property type="evidence" value="ECO:0007669"/>
    <property type="project" value="UniProtKB-UniRule"/>
</dbReference>
<dbReference type="GO" id="GO:0007052">
    <property type="term" value="P:mitotic spindle organization"/>
    <property type="evidence" value="ECO:0007669"/>
    <property type="project" value="TreeGrafter"/>
</dbReference>
<dbReference type="InterPro" id="IPR001752">
    <property type="entry name" value="Kinesin_motor_dom"/>
</dbReference>
<keyword evidence="3 5" id="KW-0067">ATP-binding</keyword>
<dbReference type="GO" id="GO:0005875">
    <property type="term" value="C:microtubule associated complex"/>
    <property type="evidence" value="ECO:0007669"/>
    <property type="project" value="TreeGrafter"/>
</dbReference>
<protein>
    <submittedName>
        <fullName evidence="10">Kinesin motor domain-containing protein</fullName>
    </submittedName>
</protein>
<evidence type="ECO:0000256" key="6">
    <source>
        <dbReference type="SAM" id="Coils"/>
    </source>
</evidence>
<reference evidence="10" key="1">
    <citation type="submission" date="2022-11" db="UniProtKB">
        <authorList>
            <consortium name="WormBaseParasite"/>
        </authorList>
    </citation>
    <scope>IDENTIFICATION</scope>
</reference>
<evidence type="ECO:0000259" key="8">
    <source>
        <dbReference type="PROSITE" id="PS50067"/>
    </source>
</evidence>
<accession>A0A914PPI7</accession>
<keyword evidence="6" id="KW-0175">Coiled coil</keyword>
<feature type="region of interest" description="Disordered" evidence="7">
    <location>
        <begin position="563"/>
        <end position="721"/>
    </location>
</feature>
<dbReference type="CDD" id="cd00106">
    <property type="entry name" value="KISc"/>
    <property type="match status" value="1"/>
</dbReference>
<dbReference type="PANTHER" id="PTHR47969">
    <property type="entry name" value="CHROMOSOME-ASSOCIATED KINESIN KIF4A-RELATED"/>
    <property type="match status" value="1"/>
</dbReference>
<dbReference type="Pfam" id="PF00225">
    <property type="entry name" value="Kinesin"/>
    <property type="match status" value="1"/>
</dbReference>
<name>A0A914PPI7_9BILA</name>
<dbReference type="GO" id="GO:0008017">
    <property type="term" value="F:microtubule binding"/>
    <property type="evidence" value="ECO:0007669"/>
    <property type="project" value="InterPro"/>
</dbReference>
<feature type="compositionally biased region" description="Polar residues" evidence="7">
    <location>
        <begin position="598"/>
        <end position="610"/>
    </location>
</feature>
<dbReference type="Proteomes" id="UP000887578">
    <property type="component" value="Unplaced"/>
</dbReference>
<dbReference type="SMART" id="SM00129">
    <property type="entry name" value="KISc"/>
    <property type="match status" value="1"/>
</dbReference>
<dbReference type="InterPro" id="IPR036961">
    <property type="entry name" value="Kinesin_motor_dom_sf"/>
</dbReference>
<dbReference type="GO" id="GO:0051231">
    <property type="term" value="P:spindle elongation"/>
    <property type="evidence" value="ECO:0007669"/>
    <property type="project" value="TreeGrafter"/>
</dbReference>
<feature type="coiled-coil region" evidence="6">
    <location>
        <begin position="523"/>
        <end position="559"/>
    </location>
</feature>
<dbReference type="PROSITE" id="PS50067">
    <property type="entry name" value="KINESIN_MOTOR_2"/>
    <property type="match status" value="1"/>
</dbReference>
<feature type="compositionally biased region" description="Basic and acidic residues" evidence="7">
    <location>
        <begin position="573"/>
        <end position="597"/>
    </location>
</feature>
<sequence>MVTENIRVVARIRPFSDQNKTNQDSCLQIHSNIIVNNDKNKNKSYTMDSVFDTDATQEEIFNTVGAPIVVGFLEGKNGTIFAYGQTGSGKSYTMHGPLSAFNSFDALNVEAGIIPQTICEIFSALNEKKKNDPQFEFSIKCSFYQIYNEKCYDLLQDNNNPLKIFICSEVYVKDAKEVEVKTFPECMESFIDGLKRRRTAETSMNRESSRSHAFFKISLETTELDGNTTRVRSSCLNLVDLAGSERQSQTNNTGAQLKESGQINNSLLTLSRVISQVLKRKPHISYFDSELTKLLRDSLGGNSKTTVIVNVHQDAKFIDETVKTLDFAKRVKHVMNNVKINDTISNKDIESMKVEIRQKNTELEVQNDKMAKLEKHLEEANKLIQKYQLAELENQDATFLAAENEIKIGDLKEEVENKNIQIEKLQGELQTEIKSKSDEIARLKIDHDTQTKESKRGFESGIVKWKNKFTNLQKSFDEQNGKIEKLRVEHSAEIKSKSDEIAQLKIDHDTQIKKSKQESDIKFADLQKSYDEQNGKLQNENEQLKFIAAEIRLAEIREENVEGLAQEDGASPFDHEFDNRGDEFEEKMKESDQKKSSELSTDSGEGSFSDENIVGESDFGSGDATSNESDEEEIVLPNESGTQISSVSHADDEEIESHESAKNSFETCTPFTPSNDEHVGNNETGLNEGTENNQPSSMEFSPEEYETHSNNTTNRKELVIF</sequence>
<dbReference type="AlphaFoldDB" id="A0A914PPI7"/>
<proteinExistence type="inferred from homology"/>
<keyword evidence="5" id="KW-0505">Motor protein</keyword>
<organism evidence="9 10">
    <name type="scientific">Panagrolaimus davidi</name>
    <dbReference type="NCBI Taxonomy" id="227884"/>
    <lineage>
        <taxon>Eukaryota</taxon>
        <taxon>Metazoa</taxon>
        <taxon>Ecdysozoa</taxon>
        <taxon>Nematoda</taxon>
        <taxon>Chromadorea</taxon>
        <taxon>Rhabditida</taxon>
        <taxon>Tylenchina</taxon>
        <taxon>Panagrolaimomorpha</taxon>
        <taxon>Panagrolaimoidea</taxon>
        <taxon>Panagrolaimidae</taxon>
        <taxon>Panagrolaimus</taxon>
    </lineage>
</organism>
<evidence type="ECO:0000256" key="3">
    <source>
        <dbReference type="ARBA" id="ARBA00022840"/>
    </source>
</evidence>
<feature type="compositionally biased region" description="Polar residues" evidence="7">
    <location>
        <begin position="662"/>
        <end position="674"/>
    </location>
</feature>
<evidence type="ECO:0000256" key="7">
    <source>
        <dbReference type="SAM" id="MobiDB-lite"/>
    </source>
</evidence>
<evidence type="ECO:0000313" key="9">
    <source>
        <dbReference type="Proteomes" id="UP000887578"/>
    </source>
</evidence>
<comment type="similarity">
    <text evidence="5">Belongs to the TRAFAC class myosin-kinesin ATPase superfamily. Kinesin family.</text>
</comment>
<dbReference type="Gene3D" id="3.40.850.10">
    <property type="entry name" value="Kinesin motor domain"/>
    <property type="match status" value="1"/>
</dbReference>
<dbReference type="SUPFAM" id="SSF52540">
    <property type="entry name" value="P-loop containing nucleoside triphosphate hydrolases"/>
    <property type="match status" value="1"/>
</dbReference>
<feature type="binding site" evidence="5">
    <location>
        <begin position="84"/>
        <end position="91"/>
    </location>
    <ligand>
        <name>ATP</name>
        <dbReference type="ChEBI" id="CHEBI:30616"/>
    </ligand>
</feature>
<evidence type="ECO:0000256" key="2">
    <source>
        <dbReference type="ARBA" id="ARBA00022741"/>
    </source>
</evidence>